<reference evidence="3 4" key="1">
    <citation type="journal article" date="2015" name="Nature">
        <title>rRNA introns, odd ribosomes, and small enigmatic genomes across a large radiation of phyla.</title>
        <authorList>
            <person name="Brown C.T."/>
            <person name="Hug L.A."/>
            <person name="Thomas B.C."/>
            <person name="Sharon I."/>
            <person name="Castelle C.J."/>
            <person name="Singh A."/>
            <person name="Wilkins M.J."/>
            <person name="Williams K.H."/>
            <person name="Banfield J.F."/>
        </authorList>
    </citation>
    <scope>NUCLEOTIDE SEQUENCE [LARGE SCALE GENOMIC DNA]</scope>
</reference>
<feature type="transmembrane region" description="Helical" evidence="1">
    <location>
        <begin position="410"/>
        <end position="428"/>
    </location>
</feature>
<keyword evidence="3" id="KW-0808">Transferase</keyword>
<dbReference type="InterPro" id="IPR002376">
    <property type="entry name" value="Formyl_transf_N"/>
</dbReference>
<dbReference type="AlphaFoldDB" id="A0A0G1MS01"/>
<organism evidence="3 4">
    <name type="scientific">Candidatus Woesebacteria bacterium GW2011_GWB1_45_5</name>
    <dbReference type="NCBI Taxonomy" id="1618581"/>
    <lineage>
        <taxon>Bacteria</taxon>
        <taxon>Candidatus Woeseibacteriota</taxon>
    </lineage>
</organism>
<name>A0A0G1MS01_9BACT</name>
<protein>
    <submittedName>
        <fullName evidence="3">Formyl transferase domain protein</fullName>
    </submittedName>
</protein>
<keyword evidence="1" id="KW-0472">Membrane</keyword>
<evidence type="ECO:0000259" key="2">
    <source>
        <dbReference type="Pfam" id="PF00551"/>
    </source>
</evidence>
<evidence type="ECO:0000256" key="1">
    <source>
        <dbReference type="SAM" id="Phobius"/>
    </source>
</evidence>
<feature type="transmembrane region" description="Helical" evidence="1">
    <location>
        <begin position="616"/>
        <end position="636"/>
    </location>
</feature>
<dbReference type="SUPFAM" id="SSF53328">
    <property type="entry name" value="Formyltransferase"/>
    <property type="match status" value="1"/>
</dbReference>
<dbReference type="InterPro" id="IPR036477">
    <property type="entry name" value="Formyl_transf_N_sf"/>
</dbReference>
<keyword evidence="1" id="KW-0812">Transmembrane</keyword>
<feature type="transmembrane region" description="Helical" evidence="1">
    <location>
        <begin position="337"/>
        <end position="356"/>
    </location>
</feature>
<feature type="transmembrane region" description="Helical" evidence="1">
    <location>
        <begin position="562"/>
        <end position="582"/>
    </location>
</feature>
<feature type="transmembrane region" description="Helical" evidence="1">
    <location>
        <begin position="384"/>
        <end position="403"/>
    </location>
</feature>
<keyword evidence="1" id="KW-1133">Transmembrane helix</keyword>
<feature type="transmembrane region" description="Helical" evidence="1">
    <location>
        <begin position="594"/>
        <end position="610"/>
    </location>
</feature>
<dbReference type="PANTHER" id="PTHR11138:SF5">
    <property type="entry name" value="METHIONYL-TRNA FORMYLTRANSFERASE, MITOCHONDRIAL"/>
    <property type="match status" value="1"/>
</dbReference>
<feature type="transmembrane region" description="Helical" evidence="1">
    <location>
        <begin position="536"/>
        <end position="556"/>
    </location>
</feature>
<evidence type="ECO:0000313" key="4">
    <source>
        <dbReference type="Proteomes" id="UP000034329"/>
    </source>
</evidence>
<feature type="transmembrane region" description="Helical" evidence="1">
    <location>
        <begin position="273"/>
        <end position="296"/>
    </location>
</feature>
<proteinExistence type="predicted"/>
<dbReference type="GO" id="GO:0005829">
    <property type="term" value="C:cytosol"/>
    <property type="evidence" value="ECO:0007669"/>
    <property type="project" value="TreeGrafter"/>
</dbReference>
<comment type="caution">
    <text evidence="3">The sequence shown here is derived from an EMBL/GenBank/DDBJ whole genome shotgun (WGS) entry which is preliminary data.</text>
</comment>
<feature type="transmembrane region" description="Helical" evidence="1">
    <location>
        <begin position="434"/>
        <end position="451"/>
    </location>
</feature>
<evidence type="ECO:0000313" key="3">
    <source>
        <dbReference type="EMBL" id="KKU10927.1"/>
    </source>
</evidence>
<feature type="transmembrane region" description="Helical" evidence="1">
    <location>
        <begin position="361"/>
        <end position="378"/>
    </location>
</feature>
<dbReference type="PANTHER" id="PTHR11138">
    <property type="entry name" value="METHIONYL-TRNA FORMYLTRANSFERASE"/>
    <property type="match status" value="1"/>
</dbReference>
<sequence length="1052" mass="120541">MKIVVLTVDQIYANALVKDLLSSFGNDIKLIVEPKSQLKGKTTFQMILKYLKTCGLYYTISQSIKLGIFKLLSKIFFFPGRGDNKFYSYKKFADKLKVRHLTVEDVNSSAFLDKLRRIKPDLIVSVLFSHILKEEIIKLPKKGVINIHPAHLPDYKGISPVFWSLVNGEKHSGVSVHFIDKGIDTGGIIARKKVKIEESDTEDSLYWKCIRTGSDFLIESIKNALRGKVKTVSNKRGSYYSFPIKEAVKKFRARGKSFFRLDEYLGLKLNMKFLSFFLIVAVTLMAIGRTFNFYYFGDAFTNAYHGVLQICPYTWPFKTVCPPINLLYRTLGSDPRIFFTLSIITRILLGFIFYLFLKRRVSGITALLLSLAAVSVGGEDVVLGYYAILENAAIGLILLAVIFLSQTRKILLFLILALLTYFVSLEYFPVFSTGHIFIFISYVVFLVGGRVNWKIKSLLILTAMAITFRAYVYLPYMETGRDFATGRLVAPDQVLKPKFLIQKAKQFFATSSFFVAYEGFQGILPKYTRFIFQENSRVWLGAFINLLFIAFTLKNIKNKKVFWFSVFSYGWLVSQFVVKSLVSPSYIGRDDRHFYYTYMGFLMLVAAFSMKREKLFSFLLIIMIVLNCIFTGRYLGALSGLHFQKRYFFEKLKTYMTTIPKGSVIYIDGSQVKENYGLGEIVRVGHYPSEASIGYVLKTDIENFRLVTNSQVLTSFLAEGRIDREKLFGFYYEPGNLVDTTQSLRDLLFLSNKDLTDFKVFDPNVMHFQFPDFVPIVPSKIKISLSAEVTDFPIPFLIDRFSAELSDFKAFRYYDFLSASRKLKKTVSISEKNSLGGERKYMIDEDASTFWRFDRYKWYFEEERPEILFRFSKAADLSGLILTQDSPHKPTDFEVFLDGKKSDFSVDQGESGFVRITFPVSRLREIKLVIRNTVSDAPRIQEIEFVAPEFPDINLSYLNSSMNSKYKNIRSLKDKESYVDYLRGGAGVCLKWKGRETGATEQVGIAVIPDGKVREYVVGLPTFGLEPPVFEMGCLDGSIRVNLKTGQIVTFR</sequence>
<gene>
    <name evidence="3" type="ORF">UX13_C0001G0018</name>
</gene>
<feature type="transmembrane region" description="Helical" evidence="1">
    <location>
        <begin position="458"/>
        <end position="476"/>
    </location>
</feature>
<dbReference type="GO" id="GO:0004479">
    <property type="term" value="F:methionyl-tRNA formyltransferase activity"/>
    <property type="evidence" value="ECO:0007669"/>
    <property type="project" value="TreeGrafter"/>
</dbReference>
<dbReference type="Pfam" id="PF00551">
    <property type="entry name" value="Formyl_trans_N"/>
    <property type="match status" value="1"/>
</dbReference>
<dbReference type="Gene3D" id="3.40.50.12230">
    <property type="match status" value="1"/>
</dbReference>
<dbReference type="EMBL" id="LCLA01000001">
    <property type="protein sequence ID" value="KKU10927.1"/>
    <property type="molecule type" value="Genomic_DNA"/>
</dbReference>
<dbReference type="Proteomes" id="UP000034329">
    <property type="component" value="Unassembled WGS sequence"/>
</dbReference>
<feature type="domain" description="Formyl transferase N-terminal" evidence="2">
    <location>
        <begin position="103"/>
        <end position="219"/>
    </location>
</feature>
<accession>A0A0G1MS01</accession>